<sequence length="957" mass="104796">MKSIKKIYIGSTLILATLLCACQESLLFPEDDLYNKNTEDITVSENQRSLEIDEQEHFMFFRFEALKFWWSADVDYKIEALSETQKNELEEMYSENGIDYFARDWYDADLDGDNRADGGVLAEIDWFSMSPMDESFGSRPVTMSITRNIEKVPRVIFIRFNPLQDNAEPIPFKLIQKAADPFIEVSDSELQVPVSFNTNILHLTTSESWKVETDNAEMFSLRDSTEQKEIDLTNNSFTKTRNRTFVLSVRTNNTGDVRTGKLVFSSLEDEKVKTELLVTQMGDKMPPTVSVENTPDEFKVKWNAVFGHKGYIINFYKVENGVSTDTRVASYKMILNKKTEQNTEFEIDVPLLVSDWSLDNGQYYIGQIEPRVSVLYLQNDDSESVESLPNEANIVHNLFDSGTGLSESDPLVIKSLRHLQNVQNATMANVGFRYYRLDANIDLKEVPFMPIGSVLSERKQCAGTTSALRVQETGGPIYMSSGEIGGFEGDFNGNGNRISNFSSNLLIPAFNGKGCPTTVALFSTVSGNSRIHDLTVSGFEFVLDDNGGSVTSGLPPSLEYYDYLLIHAPLVAILRDEAVVDNCTAENCNIRYVKNMSGSRYEKNIIGGLVGFALNNAEIKNSRTAGNGFIFANDKAAIGGILGASRHLSVKVSECINGMQYIASTGCIVGGIVGRGGGTVDRCANYAVIRPSMYAGGIMGNCNVVYGTSANGGHVSTTNELQATLTVNYGNFGITGTGTNNVNNFTENNESGNTLSNGGLVGIFDKGFLKQCANYGDLDNHFYNNKGGSASTAKWGGLVGESKYSSPQLRYIDCANYGQIRFSIGNANSGAVNRTYQVGGLFGSFNAGNSSNVEVRNVLNAGSITLVENVNPSVCFPTMGNYMGYLSGNTGFIAGNIFVLQNSNLNLNGSDGAWSNSQVFAKNENELKSSGIYAGWSNWSATDGQYPVINGLPVKSK</sequence>
<keyword evidence="1" id="KW-0732">Signal</keyword>
<dbReference type="RefSeq" id="WP_200754842.1">
    <property type="nucleotide sequence ID" value="NZ_AP023322.1"/>
</dbReference>
<proteinExistence type="predicted"/>
<name>A0A7G1HW65_9BACT</name>
<evidence type="ECO:0008006" key="4">
    <source>
        <dbReference type="Google" id="ProtNLM"/>
    </source>
</evidence>
<dbReference type="EMBL" id="AP023322">
    <property type="protein sequence ID" value="BCI63939.1"/>
    <property type="molecule type" value="Genomic_DNA"/>
</dbReference>
<dbReference type="KEGG" id="copr:Cop2CBH44_22920"/>
<organism evidence="2 3">
    <name type="scientific">Coprobacter secundus subsp. similis</name>
    <dbReference type="NCBI Taxonomy" id="2751153"/>
    <lineage>
        <taxon>Bacteria</taxon>
        <taxon>Pseudomonadati</taxon>
        <taxon>Bacteroidota</taxon>
        <taxon>Bacteroidia</taxon>
        <taxon>Bacteroidales</taxon>
        <taxon>Barnesiellaceae</taxon>
        <taxon>Coprobacter</taxon>
    </lineage>
</organism>
<dbReference type="PROSITE" id="PS51257">
    <property type="entry name" value="PROKAR_LIPOPROTEIN"/>
    <property type="match status" value="1"/>
</dbReference>
<feature type="signal peptide" evidence="1">
    <location>
        <begin position="1"/>
        <end position="21"/>
    </location>
</feature>
<dbReference type="Gene3D" id="2.160.20.110">
    <property type="match status" value="1"/>
</dbReference>
<dbReference type="Proteomes" id="UP000594042">
    <property type="component" value="Chromosome"/>
</dbReference>
<reference evidence="3" key="1">
    <citation type="submission" date="2020-07" db="EMBL/GenBank/DDBJ databases">
        <title>Complete genome sequencing of Coprobacter sp. strain 2CBH44.</title>
        <authorList>
            <person name="Sakamoto M."/>
            <person name="Murakami T."/>
            <person name="Mori H."/>
        </authorList>
    </citation>
    <scope>NUCLEOTIDE SEQUENCE [LARGE SCALE GENOMIC DNA]</scope>
    <source>
        <strain evidence="3">2CBH44</strain>
    </source>
</reference>
<evidence type="ECO:0000256" key="1">
    <source>
        <dbReference type="SAM" id="SignalP"/>
    </source>
</evidence>
<evidence type="ECO:0000313" key="2">
    <source>
        <dbReference type="EMBL" id="BCI63939.1"/>
    </source>
</evidence>
<protein>
    <recommendedName>
        <fullName evidence="4">GLUG domain-containing protein</fullName>
    </recommendedName>
</protein>
<keyword evidence="3" id="KW-1185">Reference proteome</keyword>
<gene>
    <name evidence="2" type="ORF">Cop2CBH44_22920</name>
</gene>
<evidence type="ECO:0000313" key="3">
    <source>
        <dbReference type="Proteomes" id="UP000594042"/>
    </source>
</evidence>
<accession>A0A7G1HW65</accession>
<feature type="chain" id="PRO_5028813242" description="GLUG domain-containing protein" evidence="1">
    <location>
        <begin position="22"/>
        <end position="957"/>
    </location>
</feature>
<dbReference type="AlphaFoldDB" id="A0A7G1HW65"/>